<keyword evidence="1" id="KW-0812">Transmembrane</keyword>
<sequence>MCLYMKTSRDENNKQKENQEDSLIDISIWLIPSVMAGVLTYCTAAIGWLSSSDPCSKS</sequence>
<evidence type="ECO:0000256" key="1">
    <source>
        <dbReference type="SAM" id="Phobius"/>
    </source>
</evidence>
<dbReference type="AlphaFoldDB" id="A0AAV7MWY3"/>
<feature type="transmembrane region" description="Helical" evidence="1">
    <location>
        <begin position="26"/>
        <end position="49"/>
    </location>
</feature>
<reference evidence="2" key="1">
    <citation type="journal article" date="2022" name="bioRxiv">
        <title>Sequencing and chromosome-scale assembly of the giantPleurodeles waltlgenome.</title>
        <authorList>
            <person name="Brown T."/>
            <person name="Elewa A."/>
            <person name="Iarovenko S."/>
            <person name="Subramanian E."/>
            <person name="Araus A.J."/>
            <person name="Petzold A."/>
            <person name="Susuki M."/>
            <person name="Suzuki K.-i.T."/>
            <person name="Hayashi T."/>
            <person name="Toyoda A."/>
            <person name="Oliveira C."/>
            <person name="Osipova E."/>
            <person name="Leigh N.D."/>
            <person name="Simon A."/>
            <person name="Yun M.H."/>
        </authorList>
    </citation>
    <scope>NUCLEOTIDE SEQUENCE</scope>
    <source>
        <strain evidence="2">20211129_DDA</strain>
        <tissue evidence="2">Liver</tissue>
    </source>
</reference>
<gene>
    <name evidence="2" type="ORF">NDU88_005651</name>
</gene>
<dbReference type="Proteomes" id="UP001066276">
    <property type="component" value="Chromosome 9"/>
</dbReference>
<keyword evidence="3" id="KW-1185">Reference proteome</keyword>
<keyword evidence="1" id="KW-1133">Transmembrane helix</keyword>
<proteinExistence type="predicted"/>
<evidence type="ECO:0000313" key="2">
    <source>
        <dbReference type="EMBL" id="KAJ1108271.1"/>
    </source>
</evidence>
<protein>
    <submittedName>
        <fullName evidence="2">Uncharacterized protein</fullName>
    </submittedName>
</protein>
<keyword evidence="1" id="KW-0472">Membrane</keyword>
<feature type="non-terminal residue" evidence="2">
    <location>
        <position position="58"/>
    </location>
</feature>
<name>A0AAV7MWY3_PLEWA</name>
<dbReference type="EMBL" id="JANPWB010000013">
    <property type="protein sequence ID" value="KAJ1108271.1"/>
    <property type="molecule type" value="Genomic_DNA"/>
</dbReference>
<accession>A0AAV7MWY3</accession>
<organism evidence="2 3">
    <name type="scientific">Pleurodeles waltl</name>
    <name type="common">Iberian ribbed newt</name>
    <dbReference type="NCBI Taxonomy" id="8319"/>
    <lineage>
        <taxon>Eukaryota</taxon>
        <taxon>Metazoa</taxon>
        <taxon>Chordata</taxon>
        <taxon>Craniata</taxon>
        <taxon>Vertebrata</taxon>
        <taxon>Euteleostomi</taxon>
        <taxon>Amphibia</taxon>
        <taxon>Batrachia</taxon>
        <taxon>Caudata</taxon>
        <taxon>Salamandroidea</taxon>
        <taxon>Salamandridae</taxon>
        <taxon>Pleurodelinae</taxon>
        <taxon>Pleurodeles</taxon>
    </lineage>
</organism>
<feature type="non-terminal residue" evidence="2">
    <location>
        <position position="1"/>
    </location>
</feature>
<comment type="caution">
    <text evidence="2">The sequence shown here is derived from an EMBL/GenBank/DDBJ whole genome shotgun (WGS) entry which is preliminary data.</text>
</comment>
<evidence type="ECO:0000313" key="3">
    <source>
        <dbReference type="Proteomes" id="UP001066276"/>
    </source>
</evidence>